<dbReference type="GO" id="GO:0006099">
    <property type="term" value="P:tricarboxylic acid cycle"/>
    <property type="evidence" value="ECO:0007669"/>
    <property type="project" value="InterPro"/>
</dbReference>
<gene>
    <name evidence="14" type="ORF">KGF56_001382</name>
</gene>
<keyword evidence="7" id="KW-0999">Mitochondrion inner membrane</keyword>
<dbReference type="FunFam" id="1.20.1300.10:FF:000008">
    <property type="entry name" value="Succinate dehydrogenase cytochrome b560 subunit"/>
    <property type="match status" value="1"/>
</dbReference>
<evidence type="ECO:0000256" key="8">
    <source>
        <dbReference type="ARBA" id="ARBA00022946"/>
    </source>
</evidence>
<keyword evidence="11" id="KW-0496">Mitochondrion</keyword>
<evidence type="ECO:0000256" key="4">
    <source>
        <dbReference type="ARBA" id="ARBA00022692"/>
    </source>
</evidence>
<dbReference type="NCBIfam" id="TIGR02970">
    <property type="entry name" value="succ_dehyd_cytB"/>
    <property type="match status" value="1"/>
</dbReference>
<evidence type="ECO:0000256" key="13">
    <source>
        <dbReference type="SAM" id="Phobius"/>
    </source>
</evidence>
<evidence type="ECO:0000256" key="12">
    <source>
        <dbReference type="ARBA" id="ARBA00023136"/>
    </source>
</evidence>
<dbReference type="AlphaFoldDB" id="A0AAI9T0I3"/>
<keyword evidence="10" id="KW-0408">Iron</keyword>
<evidence type="ECO:0000256" key="5">
    <source>
        <dbReference type="ARBA" id="ARBA00022719"/>
    </source>
</evidence>
<feature type="transmembrane region" description="Helical" evidence="13">
    <location>
        <begin position="129"/>
        <end position="153"/>
    </location>
</feature>
<dbReference type="PANTHER" id="PTHR10978">
    <property type="entry name" value="SUCCINATE DEHYDROGENASE CYTOCHROME B560 SUBUNIT"/>
    <property type="match status" value="1"/>
</dbReference>
<keyword evidence="9 13" id="KW-1133">Transmembrane helix</keyword>
<evidence type="ECO:0000313" key="14">
    <source>
        <dbReference type="EMBL" id="KAI3405775.1"/>
    </source>
</evidence>
<evidence type="ECO:0000256" key="1">
    <source>
        <dbReference type="ARBA" id="ARBA00004448"/>
    </source>
</evidence>
<dbReference type="Pfam" id="PF01127">
    <property type="entry name" value="Sdh_cyt"/>
    <property type="match status" value="1"/>
</dbReference>
<evidence type="ECO:0000313" key="15">
    <source>
        <dbReference type="Proteomes" id="UP001202479"/>
    </source>
</evidence>
<feature type="transmembrane region" description="Helical" evidence="13">
    <location>
        <begin position="100"/>
        <end position="123"/>
    </location>
</feature>
<evidence type="ECO:0000256" key="3">
    <source>
        <dbReference type="ARBA" id="ARBA00022617"/>
    </source>
</evidence>
<name>A0AAI9T0I3_9ASCO</name>
<keyword evidence="3" id="KW-0349">Heme</keyword>
<accession>A0AAI9T0I3</accession>
<keyword evidence="12 13" id="KW-0472">Membrane</keyword>
<evidence type="ECO:0000256" key="7">
    <source>
        <dbReference type="ARBA" id="ARBA00022792"/>
    </source>
</evidence>
<dbReference type="CDD" id="cd03499">
    <property type="entry name" value="SQR_TypeC_SdhC"/>
    <property type="match status" value="1"/>
</dbReference>
<feature type="transmembrane region" description="Helical" evidence="13">
    <location>
        <begin position="174"/>
        <end position="197"/>
    </location>
</feature>
<dbReference type="PANTHER" id="PTHR10978:SF5">
    <property type="entry name" value="SUCCINATE DEHYDROGENASE CYTOCHROME B560 SUBUNIT, MITOCHONDRIAL"/>
    <property type="match status" value="1"/>
</dbReference>
<dbReference type="GO" id="GO:0046872">
    <property type="term" value="F:metal ion binding"/>
    <property type="evidence" value="ECO:0007669"/>
    <property type="project" value="UniProtKB-KW"/>
</dbReference>
<evidence type="ECO:0000256" key="9">
    <source>
        <dbReference type="ARBA" id="ARBA00022989"/>
    </source>
</evidence>
<dbReference type="GO" id="GO:0009055">
    <property type="term" value="F:electron transfer activity"/>
    <property type="evidence" value="ECO:0007669"/>
    <property type="project" value="InterPro"/>
</dbReference>
<comment type="subcellular location">
    <subcellularLocation>
        <location evidence="1">Mitochondrion inner membrane</location>
        <topology evidence="1">Multi-pass membrane protein</topology>
    </subcellularLocation>
</comment>
<comment type="similarity">
    <text evidence="2">Belongs to the cytochrome b560 family.</text>
</comment>
<evidence type="ECO:0000256" key="2">
    <source>
        <dbReference type="ARBA" id="ARBA00007244"/>
    </source>
</evidence>
<dbReference type="InterPro" id="IPR014314">
    <property type="entry name" value="Succ_DH_cytb556"/>
</dbReference>
<keyword evidence="5" id="KW-0874">Quinone</keyword>
<dbReference type="GO" id="GO:0006121">
    <property type="term" value="P:mitochondrial electron transport, succinate to ubiquinone"/>
    <property type="evidence" value="ECO:0007669"/>
    <property type="project" value="TreeGrafter"/>
</dbReference>
<dbReference type="RefSeq" id="XP_049181520.1">
    <property type="nucleotide sequence ID" value="XM_049322499.1"/>
</dbReference>
<dbReference type="Proteomes" id="UP001202479">
    <property type="component" value="Unassembled WGS sequence"/>
</dbReference>
<proteinExistence type="inferred from homology"/>
<protein>
    <submittedName>
        <fullName evidence="14">SDH3</fullName>
    </submittedName>
</protein>
<dbReference type="PROSITE" id="PS01001">
    <property type="entry name" value="SDH_CYT_2"/>
    <property type="match status" value="1"/>
</dbReference>
<evidence type="ECO:0000256" key="11">
    <source>
        <dbReference type="ARBA" id="ARBA00023128"/>
    </source>
</evidence>
<reference evidence="14" key="1">
    <citation type="journal article" date="2022" name="DNA Res.">
        <title>Genome analysis of five recently described species of the CUG-Ser clade uncovers Candida theae as a new hybrid lineage with pathogenic potential in the Candida parapsilosis species complex.</title>
        <authorList>
            <person name="Mixao V."/>
            <person name="Del Olmo V."/>
            <person name="Hegedusova E."/>
            <person name="Saus E."/>
            <person name="Pryszcz L."/>
            <person name="Cillingova A."/>
            <person name="Nosek J."/>
            <person name="Gabaldon T."/>
        </authorList>
    </citation>
    <scope>NUCLEOTIDE SEQUENCE</scope>
    <source>
        <strain evidence="14">CBS 10844</strain>
    </source>
</reference>
<evidence type="ECO:0000256" key="6">
    <source>
        <dbReference type="ARBA" id="ARBA00022723"/>
    </source>
</evidence>
<organism evidence="14 15">
    <name type="scientific">Candida oxycetoniae</name>
    <dbReference type="NCBI Taxonomy" id="497107"/>
    <lineage>
        <taxon>Eukaryota</taxon>
        <taxon>Fungi</taxon>
        <taxon>Dikarya</taxon>
        <taxon>Ascomycota</taxon>
        <taxon>Saccharomycotina</taxon>
        <taxon>Pichiomycetes</taxon>
        <taxon>Debaryomycetaceae</taxon>
        <taxon>Candida/Lodderomyces clade</taxon>
        <taxon>Candida</taxon>
    </lineage>
</organism>
<dbReference type="Gene3D" id="1.20.1300.10">
    <property type="entry name" value="Fumarate reductase/succinate dehydrogenase, transmembrane subunit"/>
    <property type="match status" value="1"/>
</dbReference>
<dbReference type="EMBL" id="JAHUZD010000027">
    <property type="protein sequence ID" value="KAI3405775.1"/>
    <property type="molecule type" value="Genomic_DNA"/>
</dbReference>
<comment type="caution">
    <text evidence="14">The sequence shown here is derived from an EMBL/GenBank/DDBJ whole genome shotgun (WGS) entry which is preliminary data.</text>
</comment>
<dbReference type="InterPro" id="IPR000701">
    <property type="entry name" value="SuccDH_FuR_B_TM-su"/>
</dbReference>
<dbReference type="GeneID" id="73378999"/>
<evidence type="ECO:0000256" key="10">
    <source>
        <dbReference type="ARBA" id="ARBA00023004"/>
    </source>
</evidence>
<keyword evidence="6" id="KW-0479">Metal-binding</keyword>
<dbReference type="InterPro" id="IPR034804">
    <property type="entry name" value="SQR/QFR_C/D"/>
</dbReference>
<dbReference type="PROSITE" id="PS01000">
    <property type="entry name" value="SDH_CYT_1"/>
    <property type="match status" value="1"/>
</dbReference>
<dbReference type="GO" id="GO:0005743">
    <property type="term" value="C:mitochondrial inner membrane"/>
    <property type="evidence" value="ECO:0007669"/>
    <property type="project" value="UniProtKB-SubCell"/>
</dbReference>
<sequence>MMISRVGLLNKQTIGLVSRNALNLSRPKSIASISLINRSLLFQTATVLSRRSISTVKTTSDEEQEALVAQRRNRPVSPHLQIYQPQLTWIMSSFHRITGVAMAGAFYALTCTFAATSILGIPFDTNTLVSAFTSLPVFLQYSIKAVCAYPFIYHFGNGLRHLIWDFGKELTIPGVYRTGYTVLGATAIIGTYLAFFWN</sequence>
<keyword evidence="8" id="KW-0809">Transit peptide</keyword>
<dbReference type="InterPro" id="IPR018495">
    <property type="entry name" value="Succ_DH_cyt_bsu_CS"/>
</dbReference>
<keyword evidence="4 13" id="KW-0812">Transmembrane</keyword>
<keyword evidence="15" id="KW-1185">Reference proteome</keyword>
<dbReference type="GO" id="GO:0048038">
    <property type="term" value="F:quinone binding"/>
    <property type="evidence" value="ECO:0007669"/>
    <property type="project" value="UniProtKB-KW"/>
</dbReference>
<dbReference type="SUPFAM" id="SSF81343">
    <property type="entry name" value="Fumarate reductase respiratory complex transmembrane subunits"/>
    <property type="match status" value="1"/>
</dbReference>